<evidence type="ECO:0000259" key="9">
    <source>
        <dbReference type="PROSITE" id="PS50862"/>
    </source>
</evidence>
<dbReference type="GO" id="GO:0004081">
    <property type="term" value="F:bis(5'-nucleosyl)-tetraphosphatase (asymmetrical) activity"/>
    <property type="evidence" value="ECO:0007669"/>
    <property type="project" value="UniProtKB-ARBA"/>
</dbReference>
<dbReference type="GO" id="GO:0070062">
    <property type="term" value="C:extracellular exosome"/>
    <property type="evidence" value="ECO:0007669"/>
    <property type="project" value="UniProtKB-ARBA"/>
</dbReference>
<feature type="binding site" evidence="8">
    <location>
        <begin position="210"/>
        <end position="212"/>
    </location>
    <ligand>
        <name>ATP</name>
        <dbReference type="ChEBI" id="CHEBI:30616"/>
    </ligand>
</feature>
<organism evidence="10 11">
    <name type="scientific">candidate division WWE3 bacterium CG_4_10_14_0_2_um_filter_42_8</name>
    <dbReference type="NCBI Taxonomy" id="1975074"/>
    <lineage>
        <taxon>Bacteria</taxon>
        <taxon>Katanobacteria</taxon>
    </lineage>
</organism>
<keyword evidence="3 8" id="KW-0436">Ligase</keyword>
<protein>
    <recommendedName>
        <fullName evidence="8">Glycine--tRNA ligase</fullName>
        <ecNumber evidence="8">6.1.1.14</ecNumber>
    </recommendedName>
    <alternativeName>
        <fullName evidence="8">Glycyl-tRNA synthetase</fullName>
        <shortName evidence="8">GlyRS</shortName>
    </alternativeName>
</protein>
<feature type="binding site" evidence="8">
    <location>
        <begin position="336"/>
        <end position="340"/>
    </location>
    <ligand>
        <name>substrate</name>
    </ligand>
</feature>
<dbReference type="InterPro" id="IPR002314">
    <property type="entry name" value="aa-tRNA-synt_IIb"/>
</dbReference>
<keyword evidence="2 8" id="KW-0963">Cytoplasm</keyword>
<dbReference type="InterPro" id="IPR004154">
    <property type="entry name" value="Anticodon-bd"/>
</dbReference>
<feature type="binding site" evidence="8">
    <location>
        <position position="100"/>
    </location>
    <ligand>
        <name>substrate</name>
    </ligand>
</feature>
<proteinExistence type="inferred from homology"/>
<evidence type="ECO:0000256" key="4">
    <source>
        <dbReference type="ARBA" id="ARBA00022741"/>
    </source>
</evidence>
<dbReference type="InterPro" id="IPR027031">
    <property type="entry name" value="Gly-tRNA_synthase/POLG2"/>
</dbReference>
<dbReference type="InterPro" id="IPR002315">
    <property type="entry name" value="tRNA-synt_gly"/>
</dbReference>
<dbReference type="GO" id="GO:0006426">
    <property type="term" value="P:glycyl-tRNA aminoacylation"/>
    <property type="evidence" value="ECO:0007669"/>
    <property type="project" value="UniProtKB-UniRule"/>
</dbReference>
<evidence type="ECO:0000256" key="8">
    <source>
        <dbReference type="HAMAP-Rule" id="MF_00253"/>
    </source>
</evidence>
<evidence type="ECO:0000313" key="11">
    <source>
        <dbReference type="Proteomes" id="UP000230970"/>
    </source>
</evidence>
<feature type="binding site" evidence="8">
    <location>
        <begin position="220"/>
        <end position="225"/>
    </location>
    <ligand>
        <name>ATP</name>
        <dbReference type="ChEBI" id="CHEBI:30616"/>
    </ligand>
</feature>
<dbReference type="Pfam" id="PF00587">
    <property type="entry name" value="tRNA-synt_2b"/>
    <property type="match status" value="1"/>
</dbReference>
<keyword evidence="6 8" id="KW-0648">Protein biosynthesis</keyword>
<dbReference type="SUPFAM" id="SSF55681">
    <property type="entry name" value="Class II aaRS and biotin synthetases"/>
    <property type="match status" value="1"/>
</dbReference>
<evidence type="ECO:0000256" key="1">
    <source>
        <dbReference type="ARBA" id="ARBA00008226"/>
    </source>
</evidence>
<dbReference type="PANTHER" id="PTHR10745">
    <property type="entry name" value="GLYCYL-TRNA SYNTHETASE/DNA POLYMERASE SUBUNIT GAMMA-2"/>
    <property type="match status" value="1"/>
</dbReference>
<keyword evidence="4 8" id="KW-0547">Nucleotide-binding</keyword>
<feature type="domain" description="Aminoacyl-transfer RNA synthetases class-II family profile" evidence="9">
    <location>
        <begin position="8"/>
        <end position="370"/>
    </location>
</feature>
<accession>A0A2M7TBK1</accession>
<evidence type="ECO:0000256" key="6">
    <source>
        <dbReference type="ARBA" id="ARBA00022917"/>
    </source>
</evidence>
<dbReference type="PANTHER" id="PTHR10745:SF8">
    <property type="entry name" value="DNA POLYMERASE SUBUNIT GAMMA-2, MITOCHONDRIAL"/>
    <property type="match status" value="1"/>
</dbReference>
<dbReference type="InterPro" id="IPR006195">
    <property type="entry name" value="aa-tRNA-synth_II"/>
</dbReference>
<name>A0A2M7TBK1_UNCKA</name>
<dbReference type="Gene3D" id="3.30.930.10">
    <property type="entry name" value="Bira Bifunctional Protein, Domain 2"/>
    <property type="match status" value="1"/>
</dbReference>
<feature type="binding site" evidence="8">
    <location>
        <begin position="340"/>
        <end position="343"/>
    </location>
    <ligand>
        <name>ATP</name>
        <dbReference type="ChEBI" id="CHEBI:30616"/>
    </ligand>
</feature>
<dbReference type="SUPFAM" id="SSF52954">
    <property type="entry name" value="Class II aaRS ABD-related"/>
    <property type="match status" value="1"/>
</dbReference>
<dbReference type="GO" id="GO:0015966">
    <property type="term" value="P:diadenosine tetraphosphate biosynthetic process"/>
    <property type="evidence" value="ECO:0007669"/>
    <property type="project" value="UniProtKB-ARBA"/>
</dbReference>
<reference evidence="11" key="1">
    <citation type="submission" date="2017-09" db="EMBL/GenBank/DDBJ databases">
        <title>Depth-based differentiation of microbial function through sediment-hosted aquifers and enrichment of novel symbionts in the deep terrestrial subsurface.</title>
        <authorList>
            <person name="Probst A.J."/>
            <person name="Ladd B."/>
            <person name="Jarett J.K."/>
            <person name="Geller-Mcgrath D.E."/>
            <person name="Sieber C.M.K."/>
            <person name="Emerson J.B."/>
            <person name="Anantharaman K."/>
            <person name="Thomas B.C."/>
            <person name="Malmstrom R."/>
            <person name="Stieglmeier M."/>
            <person name="Klingl A."/>
            <person name="Woyke T."/>
            <person name="Ryan C.M."/>
            <person name="Banfield J.F."/>
        </authorList>
    </citation>
    <scope>NUCLEOTIDE SEQUENCE [LARGE SCALE GENOMIC DNA]</scope>
</reference>
<dbReference type="CDD" id="cd00774">
    <property type="entry name" value="GlyRS-like_core"/>
    <property type="match status" value="1"/>
</dbReference>
<comment type="caution">
    <text evidence="10">The sequence shown here is derived from an EMBL/GenBank/DDBJ whole genome shotgun (WGS) entry which is preliminary data.</text>
</comment>
<feature type="binding site" evidence="8">
    <location>
        <begin position="225"/>
        <end position="229"/>
    </location>
    <ligand>
        <name>substrate</name>
    </ligand>
</feature>
<comment type="subcellular location">
    <subcellularLocation>
        <location evidence="8">Cytoplasm</location>
    </subcellularLocation>
</comment>
<dbReference type="Pfam" id="PF03129">
    <property type="entry name" value="HGTP_anticodon"/>
    <property type="match status" value="1"/>
</dbReference>
<dbReference type="HAMAP" id="MF_00253_B">
    <property type="entry name" value="Gly_tRNA_synth_B"/>
    <property type="match status" value="1"/>
</dbReference>
<comment type="catalytic activity">
    <reaction evidence="8">
        <text>tRNA(Gly) + glycine + ATP = glycyl-tRNA(Gly) + AMP + diphosphate</text>
        <dbReference type="Rhea" id="RHEA:16013"/>
        <dbReference type="Rhea" id="RHEA-COMP:9664"/>
        <dbReference type="Rhea" id="RHEA-COMP:9683"/>
        <dbReference type="ChEBI" id="CHEBI:30616"/>
        <dbReference type="ChEBI" id="CHEBI:33019"/>
        <dbReference type="ChEBI" id="CHEBI:57305"/>
        <dbReference type="ChEBI" id="CHEBI:78442"/>
        <dbReference type="ChEBI" id="CHEBI:78522"/>
        <dbReference type="ChEBI" id="CHEBI:456215"/>
        <dbReference type="EC" id="6.1.1.14"/>
    </reaction>
</comment>
<dbReference type="Gene3D" id="3.40.50.800">
    <property type="entry name" value="Anticodon-binding domain"/>
    <property type="match status" value="1"/>
</dbReference>
<dbReference type="Proteomes" id="UP000230970">
    <property type="component" value="Unassembled WGS sequence"/>
</dbReference>
<comment type="caution">
    <text evidence="8">Lacks conserved residue(s) required for the propagation of feature annotation.</text>
</comment>
<gene>
    <name evidence="8" type="primary">glyQS</name>
    <name evidence="10" type="ORF">COY34_03455</name>
</gene>
<feature type="binding site" evidence="8">
    <location>
        <position position="178"/>
    </location>
    <ligand>
        <name>substrate</name>
    </ligand>
</feature>
<evidence type="ECO:0000256" key="2">
    <source>
        <dbReference type="ARBA" id="ARBA00022490"/>
    </source>
</evidence>
<dbReference type="CDD" id="cd00858">
    <property type="entry name" value="GlyRS_anticodon"/>
    <property type="match status" value="1"/>
</dbReference>
<evidence type="ECO:0000256" key="3">
    <source>
        <dbReference type="ARBA" id="ARBA00022598"/>
    </source>
</evidence>
<dbReference type="PRINTS" id="PR01043">
    <property type="entry name" value="TRNASYNTHGLY"/>
</dbReference>
<dbReference type="AlphaFoldDB" id="A0A2M7TBK1"/>
<comment type="function">
    <text evidence="8">Catalyzes the attachment of glycine to tRNA(Gly).</text>
</comment>
<dbReference type="EC" id="6.1.1.14" evidence="8"/>
<dbReference type="InterPro" id="IPR045864">
    <property type="entry name" value="aa-tRNA-synth_II/BPL/LPL"/>
</dbReference>
<evidence type="ECO:0000256" key="7">
    <source>
        <dbReference type="ARBA" id="ARBA00023146"/>
    </source>
</evidence>
<dbReference type="FunFam" id="3.40.50.800:FF:000002">
    <property type="entry name" value="Glycine--tRNA ligase"/>
    <property type="match status" value="1"/>
</dbReference>
<sequence>MSNSEVMEKIISLCKRRGFIFPGSEIYSGVGGIYDYGPLGVELKNNLKKEWWRNMVWEREEIVGLDSAIIMNRRVWEASGHVAAFTDPLVECRRCHQRFREDELPKLPIEKKEKMIDETKEKKSKQELLYIERAEVFCPNCNSPINLNIDEPRQFNLLMKTQLGVLEDEKNETFLRGETCQGIYVNFINILNSMRTKIPFGIAQIGKAFRNEITPGNFTFRMREFEQMEMQYFIKPEAKIAEKWFSFWKKERMDWYLSLGFSKEKLRFREHAPDERAHYAKAAFDIEYSAPFGWKEFEGIHNRGDWDLSRHSQFSGKDLTYFDEESHTKFTPWIIETSAGADRSTLFFLIDAYDEETVGKEKRVVLRLHPKIAPIKAAIFPLVKNVKLVKIAQKIAADLKSKWPIFYDESGSIGRRYRRQDEVGTPFGITVDFDSLEDKKVTVRSRDSLKQERVNVLEIKDYLENKIEAR</sequence>
<dbReference type="GO" id="GO:0005524">
    <property type="term" value="F:ATP binding"/>
    <property type="evidence" value="ECO:0007669"/>
    <property type="project" value="UniProtKB-UniRule"/>
</dbReference>
<dbReference type="EMBL" id="PFNJ01000084">
    <property type="protein sequence ID" value="PIZ42102.1"/>
    <property type="molecule type" value="Genomic_DNA"/>
</dbReference>
<dbReference type="InterPro" id="IPR036621">
    <property type="entry name" value="Anticodon-bd_dom_sf"/>
</dbReference>
<dbReference type="GO" id="GO:0004820">
    <property type="term" value="F:glycine-tRNA ligase activity"/>
    <property type="evidence" value="ECO:0007669"/>
    <property type="project" value="UniProtKB-UniRule"/>
</dbReference>
<dbReference type="InterPro" id="IPR022961">
    <property type="entry name" value="Gly_tRNA_ligase_bac"/>
</dbReference>
<comment type="similarity">
    <text evidence="1 8">Belongs to the class-II aminoacyl-tRNA synthetase family.</text>
</comment>
<dbReference type="NCBIfam" id="NF003211">
    <property type="entry name" value="PRK04173.1"/>
    <property type="match status" value="1"/>
</dbReference>
<dbReference type="GO" id="GO:1990742">
    <property type="term" value="C:microvesicle"/>
    <property type="evidence" value="ECO:0007669"/>
    <property type="project" value="UniProtKB-ARBA"/>
</dbReference>
<evidence type="ECO:0000313" key="10">
    <source>
        <dbReference type="EMBL" id="PIZ42102.1"/>
    </source>
</evidence>
<keyword evidence="7 8" id="KW-0030">Aminoacyl-tRNA synthetase</keyword>
<keyword evidence="5 8" id="KW-0067">ATP-binding</keyword>
<dbReference type="InterPro" id="IPR033731">
    <property type="entry name" value="GlyRS-like_core"/>
</dbReference>
<dbReference type="GO" id="GO:0005737">
    <property type="term" value="C:cytoplasm"/>
    <property type="evidence" value="ECO:0007669"/>
    <property type="project" value="UniProtKB-SubCell"/>
</dbReference>
<dbReference type="PROSITE" id="PS50862">
    <property type="entry name" value="AA_TRNA_LIGASE_II"/>
    <property type="match status" value="1"/>
</dbReference>
<comment type="subunit">
    <text evidence="8">Homodimer.</text>
</comment>
<evidence type="ECO:0000256" key="5">
    <source>
        <dbReference type="ARBA" id="ARBA00022840"/>
    </source>
</evidence>
<dbReference type="NCBIfam" id="TIGR00389">
    <property type="entry name" value="glyS_dimeric"/>
    <property type="match status" value="1"/>
</dbReference>